<gene>
    <name evidence="2" type="ORF">LW347_02630</name>
</gene>
<protein>
    <submittedName>
        <fullName evidence="2">Uncharacterized protein</fullName>
    </submittedName>
</protein>
<evidence type="ECO:0000256" key="1">
    <source>
        <dbReference type="SAM" id="Phobius"/>
    </source>
</evidence>
<accession>A0AAE9NTW6</accession>
<dbReference type="AlphaFoldDB" id="A0AAE9NTW6"/>
<keyword evidence="1" id="KW-0812">Transmembrane</keyword>
<proteinExistence type="predicted"/>
<organism evidence="2 3">
    <name type="scientific">Pectobacterium polonicum</name>
    <dbReference type="NCBI Taxonomy" id="2485124"/>
    <lineage>
        <taxon>Bacteria</taxon>
        <taxon>Pseudomonadati</taxon>
        <taxon>Pseudomonadota</taxon>
        <taxon>Gammaproteobacteria</taxon>
        <taxon>Enterobacterales</taxon>
        <taxon>Pectobacteriaceae</taxon>
        <taxon>Pectobacterium</taxon>
    </lineage>
</organism>
<feature type="transmembrane region" description="Helical" evidence="1">
    <location>
        <begin position="37"/>
        <end position="57"/>
    </location>
</feature>
<keyword evidence="1" id="KW-1133">Transmembrane helix</keyword>
<reference evidence="2" key="1">
    <citation type="submission" date="2021-12" db="EMBL/GenBank/DDBJ databases">
        <title>Genome sequence of novel Pectobacterium sp. causing blackleg.</title>
        <authorList>
            <person name="Wang J."/>
        </authorList>
    </citation>
    <scope>NUCLEOTIDE SEQUENCE</scope>
    <source>
        <strain evidence="2">BY21311</strain>
    </source>
</reference>
<keyword evidence="1" id="KW-0472">Membrane</keyword>
<name>A0AAE9NTW6_9GAMM</name>
<dbReference type="Proteomes" id="UP001059272">
    <property type="component" value="Chromosome"/>
</dbReference>
<dbReference type="RefSeq" id="WP_137741468.1">
    <property type="nucleotide sequence ID" value="NZ_CP090065.1"/>
</dbReference>
<dbReference type="EMBL" id="CP090065">
    <property type="protein sequence ID" value="UVO08908.1"/>
    <property type="molecule type" value="Genomic_DNA"/>
</dbReference>
<evidence type="ECO:0000313" key="2">
    <source>
        <dbReference type="EMBL" id="UVO08908.1"/>
    </source>
</evidence>
<sequence>MMNNDVFRKAESQNAEIIVEGAIGQNIPQMAYSVQELITTAAEFFAIISLFFHLHIVSYGTFY</sequence>
<evidence type="ECO:0000313" key="3">
    <source>
        <dbReference type="Proteomes" id="UP001059272"/>
    </source>
</evidence>
<dbReference type="KEGG" id="ppoo:LW347_02630"/>